<dbReference type="InterPro" id="IPR001845">
    <property type="entry name" value="HTH_ArsR_DNA-bd_dom"/>
</dbReference>
<keyword evidence="3" id="KW-1185">Reference proteome</keyword>
<evidence type="ECO:0000259" key="1">
    <source>
        <dbReference type="Pfam" id="PF01022"/>
    </source>
</evidence>
<dbReference type="InterPro" id="IPR036390">
    <property type="entry name" value="WH_DNA-bd_sf"/>
</dbReference>
<reference evidence="2 3" key="1">
    <citation type="journal article" date="2014" name="PLoS Genet.">
        <title>Phylogenetically driven sequencing of extremely halophilic archaea reveals strategies for static and dynamic osmo-response.</title>
        <authorList>
            <person name="Becker E.A."/>
            <person name="Seitzer P.M."/>
            <person name="Tritt A."/>
            <person name="Larsen D."/>
            <person name="Krusor M."/>
            <person name="Yao A.I."/>
            <person name="Wu D."/>
            <person name="Madern D."/>
            <person name="Eisen J.A."/>
            <person name="Darling A.E."/>
            <person name="Facciotti M.T."/>
        </authorList>
    </citation>
    <scope>NUCLEOTIDE SEQUENCE [LARGE SCALE GENOMIC DNA]</scope>
    <source>
        <strain evidence="2 3">DSM 12281</strain>
    </source>
</reference>
<proteinExistence type="predicted"/>
<dbReference type="InterPro" id="IPR011991">
    <property type="entry name" value="ArsR-like_HTH"/>
</dbReference>
<dbReference type="PATRIC" id="fig|1230458.4.peg.149"/>
<dbReference type="SUPFAM" id="SSF46785">
    <property type="entry name" value="Winged helix' DNA-binding domain"/>
    <property type="match status" value="1"/>
</dbReference>
<dbReference type="InterPro" id="IPR036388">
    <property type="entry name" value="WH-like_DNA-bd_sf"/>
</dbReference>
<name>M0ADR3_9EURY</name>
<dbReference type="AlphaFoldDB" id="M0ADR3"/>
<evidence type="ECO:0000313" key="2">
    <source>
        <dbReference type="EMBL" id="ELY96521.1"/>
    </source>
</evidence>
<dbReference type="EMBL" id="AOIL01000007">
    <property type="protein sequence ID" value="ELY96521.1"/>
    <property type="molecule type" value="Genomic_DNA"/>
</dbReference>
<feature type="domain" description="HTH arsR-type" evidence="1">
    <location>
        <begin position="16"/>
        <end position="57"/>
    </location>
</feature>
<dbReference type="OrthoDB" id="275628at2157"/>
<dbReference type="Gene3D" id="1.10.10.10">
    <property type="entry name" value="Winged helix-like DNA-binding domain superfamily/Winged helix DNA-binding domain"/>
    <property type="match status" value="1"/>
</dbReference>
<dbReference type="CDD" id="cd00090">
    <property type="entry name" value="HTH_ARSR"/>
    <property type="match status" value="1"/>
</dbReference>
<accession>M0ADR3</accession>
<evidence type="ECO:0000313" key="3">
    <source>
        <dbReference type="Proteomes" id="UP000011648"/>
    </source>
</evidence>
<dbReference type="Proteomes" id="UP000011648">
    <property type="component" value="Unassembled WGS sequence"/>
</dbReference>
<dbReference type="Pfam" id="PF01022">
    <property type="entry name" value="HTH_5"/>
    <property type="match status" value="1"/>
</dbReference>
<sequence>MADWQDDERLNATDKDILELLEAGRETRGSLVDNIGKHETTISPRLKWLREWGYVRYYHEPTGLYELADDQ</sequence>
<comment type="caution">
    <text evidence="2">The sequence shown here is derived from an EMBL/GenBank/DDBJ whole genome shotgun (WGS) entry which is preliminary data.</text>
</comment>
<gene>
    <name evidence="2" type="ORF">C484_00810</name>
</gene>
<organism evidence="2 3">
    <name type="scientific">Natrialba taiwanensis DSM 12281</name>
    <dbReference type="NCBI Taxonomy" id="1230458"/>
    <lineage>
        <taxon>Archaea</taxon>
        <taxon>Methanobacteriati</taxon>
        <taxon>Methanobacteriota</taxon>
        <taxon>Stenosarchaea group</taxon>
        <taxon>Halobacteria</taxon>
        <taxon>Halobacteriales</taxon>
        <taxon>Natrialbaceae</taxon>
        <taxon>Natrialba</taxon>
    </lineage>
</organism>
<protein>
    <recommendedName>
        <fullName evidence="1">HTH arsR-type domain-containing protein</fullName>
    </recommendedName>
</protein>
<dbReference type="GO" id="GO:0003700">
    <property type="term" value="F:DNA-binding transcription factor activity"/>
    <property type="evidence" value="ECO:0007669"/>
    <property type="project" value="InterPro"/>
</dbReference>
<dbReference type="RefSeq" id="WP_006824077.1">
    <property type="nucleotide sequence ID" value="NZ_AOIL01000007.1"/>
</dbReference>